<dbReference type="RefSeq" id="XP_030766761.1">
    <property type="nucleotide sequence ID" value="XM_030910901.1"/>
</dbReference>
<evidence type="ECO:0000259" key="1">
    <source>
        <dbReference type="Pfam" id="PF12530"/>
    </source>
</evidence>
<name>A0A6J2YUA5_SITOR</name>
<dbReference type="InterPro" id="IPR045163">
    <property type="entry name" value="Focadhesin/RST1"/>
</dbReference>
<protein>
    <submittedName>
        <fullName evidence="3">Focadhesin isoform X1</fullName>
    </submittedName>
</protein>
<evidence type="ECO:0000313" key="3">
    <source>
        <dbReference type="RefSeq" id="XP_030766761.1"/>
    </source>
</evidence>
<organism evidence="2 3">
    <name type="scientific">Sitophilus oryzae</name>
    <name type="common">Rice weevil</name>
    <name type="synonym">Curculio oryzae</name>
    <dbReference type="NCBI Taxonomy" id="7048"/>
    <lineage>
        <taxon>Eukaryota</taxon>
        <taxon>Metazoa</taxon>
        <taxon>Ecdysozoa</taxon>
        <taxon>Arthropoda</taxon>
        <taxon>Hexapoda</taxon>
        <taxon>Insecta</taxon>
        <taxon>Pterygota</taxon>
        <taxon>Neoptera</taxon>
        <taxon>Endopterygota</taxon>
        <taxon>Coleoptera</taxon>
        <taxon>Polyphaga</taxon>
        <taxon>Cucujiformia</taxon>
        <taxon>Curculionidae</taxon>
        <taxon>Dryophthorinae</taxon>
        <taxon>Sitophilus</taxon>
    </lineage>
</organism>
<dbReference type="PANTHER" id="PTHR16212">
    <property type="entry name" value="FOCADHESIN FAMILY MEMBER"/>
    <property type="match status" value="1"/>
</dbReference>
<dbReference type="GeneID" id="115890620"/>
<dbReference type="FunCoup" id="A0A6J2YUA5">
    <property type="interactions" value="2"/>
</dbReference>
<dbReference type="OrthoDB" id="6354723at2759"/>
<dbReference type="InterPro" id="IPR022542">
    <property type="entry name" value="FOCAD/RST1_DUF3730"/>
</dbReference>
<accession>A0A6J2YUA5</accession>
<gene>
    <name evidence="3" type="primary">LOC115890620</name>
</gene>
<dbReference type="KEGG" id="soy:115890620"/>
<keyword evidence="2" id="KW-1185">Reference proteome</keyword>
<sequence>MDTTDIKLNSKNPAVIAQVFSELVKGATKENNEKAFIYLRNKCLLPDPLLNETARAALIMLVDNGTYQINQLLPDFIPSLSTINNIAPLSKVILPLLYMELKIFSDKKEPYTKPNLVQHPLVKILQQNTQCNIQIIILKEIIKGYNNNISLDYLTKFNHPFYLYCVCCPILKLDLHLLRSKLWSLLINIDENNHTDNIFKLCSWLQVQKIDVAEITSVLIEEVLKSKIYLSEPNSSHTDCFILMQILLCYYSTLNGSNCELTFKHLKDTIPDNEFSHLNLCLIILSKAIQSCPSLYLTDLLDLCLSLVKNKRCAPYSFFAIKSSLLLWLAVPSLLTQDALRIANNILGMETFICRERPKILASRLNNSQCDYFFFCNPELFLSLQLGFKIECTRNKKFSVWLDGLNEAPVYFSVRIFPTLCGFLHLKNLHSENKIRLLSLITKCSTIHTELAPTVLNNILYHLSNTKDNKFQFELLKALPSMACEKENIPKITATIEAIVGESIPLSSIARELMYMTWEIDTKCYSNLENLLLTKRRDALNTYLAEDLTSKAYIIKKLAEKRPELYGKDLVPHLSKILNECSESWMSIPMVLAIEGIGHLCKAEIIDIVRTWETLVPKFKSETRVPVIKSICALISEIPLLSYTESYEKLNDEVIQFLWAYILENNNTEIINAALNALAVFKFELICANIPTYYLEEELPQQTSSILGQRTVSGNTWLKFLLMCNSREGATNFFISLVKNEISNYLKYIYQLKRQAEPDNFGGLPTNSIVKVLGEYVKNNTANISKWINTEKDKLFIACLKILSQEYIKPLPPLNWCFLQELIHIPELKGFCIDIACHQAILSGSARRLVENYIEALTEKNNASELDKEFVIIYKNLKYIAKSIQPIILKPFFEKTLYYTLTEFREDAVLKDILHYLIYVLEDDQIQKSNKNSIEEVISELVFIVDVNDLTFSLLLNCIGSFSEEGLEKLTKFNLSFDEAEFVKKMKIRCKIACKKNSLTPMKWINDIFSYAFKNNVRLEIYLDDISTCLKSNILHSDTPAWLMELFGQLQVKVADRCELTEIEYFSDILSLSVVYFSGLSILLPKYDYTSIKYFFPAAIAFILDEFAWHMHRNQILEWLHHMNMAENIPKEYRNIFGWALCSLRHLEEFSKNSKWMKYFDCNIQTSTNKV</sequence>
<proteinExistence type="predicted"/>
<dbReference type="Proteomes" id="UP000504635">
    <property type="component" value="Unplaced"/>
</dbReference>
<feature type="domain" description="DUF3730" evidence="1">
    <location>
        <begin position="458"/>
        <end position="678"/>
    </location>
</feature>
<dbReference type="Pfam" id="PF12530">
    <property type="entry name" value="DUF3730"/>
    <property type="match status" value="1"/>
</dbReference>
<evidence type="ECO:0000313" key="2">
    <source>
        <dbReference type="Proteomes" id="UP000504635"/>
    </source>
</evidence>
<dbReference type="PANTHER" id="PTHR16212:SF4">
    <property type="entry name" value="FOCADHESIN"/>
    <property type="match status" value="1"/>
</dbReference>
<reference evidence="3" key="1">
    <citation type="submission" date="2025-08" db="UniProtKB">
        <authorList>
            <consortium name="RefSeq"/>
        </authorList>
    </citation>
    <scope>IDENTIFICATION</scope>
    <source>
        <tissue evidence="3">Gonads</tissue>
    </source>
</reference>
<dbReference type="AlphaFoldDB" id="A0A6J2YUA5"/>
<dbReference type="InParanoid" id="A0A6J2YUA5"/>
<dbReference type="GO" id="GO:0060147">
    <property type="term" value="P:regulation of post-transcriptional gene silencing"/>
    <property type="evidence" value="ECO:0007669"/>
    <property type="project" value="InterPro"/>
</dbReference>